<dbReference type="OrthoDB" id="6783187at2759"/>
<comment type="caution">
    <text evidence="1">The sequence shown here is derived from an EMBL/GenBank/DDBJ whole genome shotgun (WGS) entry which is preliminary data.</text>
</comment>
<dbReference type="Proteomes" id="UP001152888">
    <property type="component" value="Unassembled WGS sequence"/>
</dbReference>
<protein>
    <submittedName>
        <fullName evidence="1">Uncharacterized protein</fullName>
    </submittedName>
</protein>
<dbReference type="SUPFAM" id="SSF140996">
    <property type="entry name" value="Hermes dimerisation domain"/>
    <property type="match status" value="1"/>
</dbReference>
<organism evidence="1 2">
    <name type="scientific">Acanthoscelides obtectus</name>
    <name type="common">Bean weevil</name>
    <name type="synonym">Bruchus obtectus</name>
    <dbReference type="NCBI Taxonomy" id="200917"/>
    <lineage>
        <taxon>Eukaryota</taxon>
        <taxon>Metazoa</taxon>
        <taxon>Ecdysozoa</taxon>
        <taxon>Arthropoda</taxon>
        <taxon>Hexapoda</taxon>
        <taxon>Insecta</taxon>
        <taxon>Pterygota</taxon>
        <taxon>Neoptera</taxon>
        <taxon>Endopterygota</taxon>
        <taxon>Coleoptera</taxon>
        <taxon>Polyphaga</taxon>
        <taxon>Cucujiformia</taxon>
        <taxon>Chrysomeloidea</taxon>
        <taxon>Chrysomelidae</taxon>
        <taxon>Bruchinae</taxon>
        <taxon>Bruchini</taxon>
        <taxon>Acanthoscelides</taxon>
    </lineage>
</organism>
<reference evidence="1" key="1">
    <citation type="submission" date="2022-03" db="EMBL/GenBank/DDBJ databases">
        <authorList>
            <person name="Sayadi A."/>
        </authorList>
    </citation>
    <scope>NUCLEOTIDE SEQUENCE</scope>
</reference>
<sequence>MILRLTPGTLYDIGTLDIVRSESSGELRQIKITESFERQWDINDSRAKIIHQAIGEMIVLDNQPFSVVENKGKMKVATYYY</sequence>
<accession>A0A9P0KSP6</accession>
<name>A0A9P0KSP6_ACAOB</name>
<evidence type="ECO:0000313" key="1">
    <source>
        <dbReference type="EMBL" id="CAH1980952.1"/>
    </source>
</evidence>
<keyword evidence="2" id="KW-1185">Reference proteome</keyword>
<proteinExistence type="predicted"/>
<gene>
    <name evidence="1" type="ORF">ACAOBT_LOCUS14267</name>
</gene>
<dbReference type="EMBL" id="CAKOFQ010006902">
    <property type="protein sequence ID" value="CAH1980952.1"/>
    <property type="molecule type" value="Genomic_DNA"/>
</dbReference>
<dbReference type="AlphaFoldDB" id="A0A9P0KSP6"/>
<evidence type="ECO:0000313" key="2">
    <source>
        <dbReference type="Proteomes" id="UP001152888"/>
    </source>
</evidence>